<dbReference type="GO" id="GO:0004252">
    <property type="term" value="F:serine-type endopeptidase activity"/>
    <property type="evidence" value="ECO:0007669"/>
    <property type="project" value="TreeGrafter"/>
</dbReference>
<accession>A0A2A9ET50</accession>
<evidence type="ECO:0000256" key="1">
    <source>
        <dbReference type="ARBA" id="ARBA00022729"/>
    </source>
</evidence>
<dbReference type="Pfam" id="PF00326">
    <property type="entry name" value="Peptidase_S9"/>
    <property type="match status" value="1"/>
</dbReference>
<feature type="domain" description="Peptidase S9 prolyl oligopeptidase catalytic" evidence="3">
    <location>
        <begin position="483"/>
        <end position="692"/>
    </location>
</feature>
<keyword evidence="4" id="KW-0645">Protease</keyword>
<name>A0A2A9ET50_9MICO</name>
<dbReference type="InterPro" id="IPR029058">
    <property type="entry name" value="AB_hydrolase_fold"/>
</dbReference>
<dbReference type="AlphaFoldDB" id="A0A2A9ET50"/>
<dbReference type="GO" id="GO:0004177">
    <property type="term" value="F:aminopeptidase activity"/>
    <property type="evidence" value="ECO:0007669"/>
    <property type="project" value="UniProtKB-KW"/>
</dbReference>
<dbReference type="Proteomes" id="UP000224130">
    <property type="component" value="Unassembled WGS sequence"/>
</dbReference>
<evidence type="ECO:0000256" key="2">
    <source>
        <dbReference type="ARBA" id="ARBA00022801"/>
    </source>
</evidence>
<keyword evidence="4" id="KW-0031">Aminopeptidase</keyword>
<evidence type="ECO:0000313" key="5">
    <source>
        <dbReference type="Proteomes" id="UP000224130"/>
    </source>
</evidence>
<proteinExistence type="predicted"/>
<dbReference type="SUPFAM" id="SSF82171">
    <property type="entry name" value="DPP6 N-terminal domain-like"/>
    <property type="match status" value="1"/>
</dbReference>
<dbReference type="Gene3D" id="3.40.50.1820">
    <property type="entry name" value="alpha/beta hydrolase"/>
    <property type="match status" value="1"/>
</dbReference>
<dbReference type="SUPFAM" id="SSF53474">
    <property type="entry name" value="alpha/beta-Hydrolases"/>
    <property type="match status" value="1"/>
</dbReference>
<evidence type="ECO:0000313" key="4">
    <source>
        <dbReference type="EMBL" id="PFG41711.1"/>
    </source>
</evidence>
<keyword evidence="2" id="KW-0378">Hydrolase</keyword>
<dbReference type="Gene3D" id="2.120.10.30">
    <property type="entry name" value="TolB, C-terminal domain"/>
    <property type="match status" value="2"/>
</dbReference>
<dbReference type="EMBL" id="PDJJ01000001">
    <property type="protein sequence ID" value="PFG41711.1"/>
    <property type="molecule type" value="Genomic_DNA"/>
</dbReference>
<reference evidence="4 5" key="1">
    <citation type="submission" date="2017-10" db="EMBL/GenBank/DDBJ databases">
        <title>Sequencing the genomes of 1000 actinobacteria strains.</title>
        <authorList>
            <person name="Klenk H.-P."/>
        </authorList>
    </citation>
    <scope>NUCLEOTIDE SEQUENCE [LARGE SCALE GENOMIC DNA]</scope>
    <source>
        <strain evidence="4 5">DSM 21863</strain>
    </source>
</reference>
<dbReference type="PANTHER" id="PTHR42776:SF13">
    <property type="entry name" value="DIPEPTIDYL-PEPTIDASE 5"/>
    <property type="match status" value="1"/>
</dbReference>
<organism evidence="4 5">
    <name type="scientific">Isoptericola jiangsuensis</name>
    <dbReference type="NCBI Taxonomy" id="548579"/>
    <lineage>
        <taxon>Bacteria</taxon>
        <taxon>Bacillati</taxon>
        <taxon>Actinomycetota</taxon>
        <taxon>Actinomycetes</taxon>
        <taxon>Micrococcales</taxon>
        <taxon>Promicromonosporaceae</taxon>
        <taxon>Isoptericola</taxon>
    </lineage>
</organism>
<dbReference type="PANTHER" id="PTHR42776">
    <property type="entry name" value="SERINE PEPTIDASE S9 FAMILY MEMBER"/>
    <property type="match status" value="1"/>
</dbReference>
<comment type="caution">
    <text evidence="4">The sequence shown here is derived from an EMBL/GenBank/DDBJ whole genome shotgun (WGS) entry which is preliminary data.</text>
</comment>
<keyword evidence="5" id="KW-1185">Reference proteome</keyword>
<keyword evidence="1" id="KW-0732">Signal</keyword>
<gene>
    <name evidence="4" type="ORF">ATJ88_0353</name>
</gene>
<dbReference type="InterPro" id="IPR011042">
    <property type="entry name" value="6-blade_b-propeller_TolB-like"/>
</dbReference>
<protein>
    <submittedName>
        <fullName evidence="4">Dipeptidyl aminopeptidase/acylaminoacyl peptidase</fullName>
    </submittedName>
</protein>
<dbReference type="GO" id="GO:0006508">
    <property type="term" value="P:proteolysis"/>
    <property type="evidence" value="ECO:0007669"/>
    <property type="project" value="InterPro"/>
</dbReference>
<dbReference type="RefSeq" id="WP_245852058.1">
    <property type="nucleotide sequence ID" value="NZ_PDJJ01000001.1"/>
</dbReference>
<evidence type="ECO:0000259" key="3">
    <source>
        <dbReference type="Pfam" id="PF00326"/>
    </source>
</evidence>
<sequence>MTDDTPAETPPTPFHDLDAYVALGRAGGLTLDPTGTRLVTSVQTLDPERTGYRTALWEVDPAGERPARRLTRSAQGEAGARFAASGDLLFTSARPDPDAGKDAGEPKAALWLLPADGGEARVVATAPGGVGGVVVARDADVVSVTAPVLPSAEGLTQDAELRKQRKDLAVDAIWHAGYPVRFWDHDLGPDADRRFAFSLKDTEDVADGTADLRQLTGAGRELDEASAALSPDGATLVTSWTVADAGAARRGTLVAIDTATGERRTLVDDPDAEAGHPVVSPDGRHVVYVTESITSPTESPVVRLGLVALHGSGEPQILADDWDRWPTAATWLPDSSGLLVTADEDGRGPVFLVALDADGAAVTVERVTADAATFSDVVVAPDASAFYALRSSYAAPAAPVRVDLAAFVASGEPGEREPVEAVALPAPVPAPELPGTLAEVETTAADGSRVRAWLALPAGASGADPAPLLLWIHGGPLGSWNAWSWRWNPWLMVAKGYAVLLPDPALSTGYGQEFVQRGWGAWGDAPFTDLMAITDAVEARDDVDATRTAAMGGSFGGYMANWVAGHTDRFRAIVTHASLWALDQFGPTTDAAWYWAREMTPEMAEQHSPHRYVGDIRTPMLVIHGDKDYRVPIGEGLRLWQELLTRSGLPAADDGTTVHRFLYFPQENHWVLKPQHAKVWYAGVLAFLAEHVLDVPAGEGDTVLPAVLG</sequence>
<dbReference type="InterPro" id="IPR001375">
    <property type="entry name" value="Peptidase_S9_cat"/>
</dbReference>